<dbReference type="PANTHER" id="PTHR21581:SF6">
    <property type="entry name" value="TRAFFICKING PROTEIN PARTICLE COMPLEX SUBUNIT 12"/>
    <property type="match status" value="1"/>
</dbReference>
<keyword evidence="5" id="KW-0573">Peptidoglycan synthesis</keyword>
<reference evidence="10 11" key="1">
    <citation type="submission" date="2023-04" db="EMBL/GenBank/DDBJ databases">
        <title>Spirochaete genome identified in red abalone sample constitutes a novel genus.</title>
        <authorList>
            <person name="Sharma S.P."/>
            <person name="Purcell C.M."/>
            <person name="Hyde J.R."/>
            <person name="Severin A.J."/>
        </authorList>
    </citation>
    <scope>NUCLEOTIDE SEQUENCE [LARGE SCALE GENOMIC DNA]</scope>
    <source>
        <strain evidence="10 11">SP-2023</strain>
    </source>
</reference>
<proteinExistence type="inferred from homology"/>
<dbReference type="SUPFAM" id="SSF56601">
    <property type="entry name" value="beta-lactamase/transpeptidase-like"/>
    <property type="match status" value="1"/>
</dbReference>
<keyword evidence="11" id="KW-1185">Reference proteome</keyword>
<accession>A0ABY8MGM7</accession>
<dbReference type="PANTHER" id="PTHR21581">
    <property type="entry name" value="D-ALANYL-D-ALANINE CARBOXYPEPTIDASE"/>
    <property type="match status" value="1"/>
</dbReference>
<evidence type="ECO:0000256" key="7">
    <source>
        <dbReference type="RuleBase" id="RU004016"/>
    </source>
</evidence>
<dbReference type="InterPro" id="IPR018044">
    <property type="entry name" value="Peptidase_S11"/>
</dbReference>
<evidence type="ECO:0000256" key="1">
    <source>
        <dbReference type="ARBA" id="ARBA00007164"/>
    </source>
</evidence>
<dbReference type="Gene3D" id="3.40.710.10">
    <property type="entry name" value="DD-peptidase/beta-lactamase superfamily"/>
    <property type="match status" value="1"/>
</dbReference>
<name>A0ABY8MGM7_9SPIO</name>
<keyword evidence="6" id="KW-0961">Cell wall biogenesis/degradation</keyword>
<keyword evidence="4" id="KW-0133">Cell shape</keyword>
<keyword evidence="2" id="KW-0732">Signal</keyword>
<evidence type="ECO:0000256" key="6">
    <source>
        <dbReference type="ARBA" id="ARBA00023316"/>
    </source>
</evidence>
<protein>
    <submittedName>
        <fullName evidence="10">Serine hydrolase</fullName>
    </submittedName>
</protein>
<evidence type="ECO:0000256" key="2">
    <source>
        <dbReference type="ARBA" id="ARBA00022729"/>
    </source>
</evidence>
<dbReference type="PRINTS" id="PR00725">
    <property type="entry name" value="DADACBPTASE1"/>
</dbReference>
<evidence type="ECO:0000256" key="3">
    <source>
        <dbReference type="ARBA" id="ARBA00022801"/>
    </source>
</evidence>
<evidence type="ECO:0000256" key="8">
    <source>
        <dbReference type="SAM" id="MobiDB-lite"/>
    </source>
</evidence>
<evidence type="ECO:0000313" key="10">
    <source>
        <dbReference type="EMBL" id="WGK69164.1"/>
    </source>
</evidence>
<sequence>MKLLSLLAQLLSLLIFGLLVTALGLMLLYRYSSPDTAGSDWQVYKEARNGLVEQADGRIVDGRRRDDRTGPGPARQWLRPTAVPTAAQPQLAYSQILRQPLDRFKAPGAVLYVLPVDSGEDSSHSQPGRILWQRDAQTPRPTASMTKLMSLLLVQEFLRERGIDINELCRVPPGGAAEQRPIDAAVAGLKEGQELSWAELLSYAIVASANDAIYALAILVGQELGQKSGQKLEPAPAGNRPVQSFVAQMNRRAGELQLKTAYFVDPDGWSEEDRISPLDMARLAAFYSARFPEALVWHRLGQVEIDGRIKYNTNLLLPYYPELEGLKTGFTYEAGFNFTATARRDNRRYIAVVMGLSASDIRQGLRRRAAEAEALLDWGLKNFVPLLPSVSPESSETSGIRSGGGEIVSQVVPRLLEGSSAAPFDRGSLSRKLSDLQQRLRPLLQTFLLWQPKSTGLTLAGTQPPPDLVATEVTWRVYWEEELLYPPHFSEAFGPVAGYVELLHRGRPQARFALQGQTPPELSGGNLLLLQLRSLLAELLWPLLRATGYSVGLRPFGLVEKSFRLE</sequence>
<dbReference type="EMBL" id="CP123443">
    <property type="protein sequence ID" value="WGK69164.1"/>
    <property type="molecule type" value="Genomic_DNA"/>
</dbReference>
<feature type="domain" description="Peptidase S11 D-alanyl-D-alanine carboxypeptidase A N-terminal" evidence="9">
    <location>
        <begin position="243"/>
        <end position="355"/>
    </location>
</feature>
<feature type="domain" description="Peptidase S11 D-alanyl-D-alanine carboxypeptidase A N-terminal" evidence="9">
    <location>
        <begin position="126"/>
        <end position="219"/>
    </location>
</feature>
<dbReference type="InterPro" id="IPR001967">
    <property type="entry name" value="Peptidase_S11_N"/>
</dbReference>
<organism evidence="10 11">
    <name type="scientific">Candidatus Haliotispira prima</name>
    <dbReference type="NCBI Taxonomy" id="3034016"/>
    <lineage>
        <taxon>Bacteria</taxon>
        <taxon>Pseudomonadati</taxon>
        <taxon>Spirochaetota</taxon>
        <taxon>Spirochaetia</taxon>
        <taxon>Spirochaetales</taxon>
        <taxon>Spirochaetaceae</taxon>
        <taxon>Candidatus Haliotispira</taxon>
    </lineage>
</organism>
<dbReference type="InterPro" id="IPR012338">
    <property type="entry name" value="Beta-lactam/transpept-like"/>
</dbReference>
<evidence type="ECO:0000256" key="5">
    <source>
        <dbReference type="ARBA" id="ARBA00022984"/>
    </source>
</evidence>
<comment type="similarity">
    <text evidence="1 7">Belongs to the peptidase S11 family.</text>
</comment>
<dbReference type="RefSeq" id="WP_326927351.1">
    <property type="nucleotide sequence ID" value="NZ_CP123443.1"/>
</dbReference>
<evidence type="ECO:0000313" key="11">
    <source>
        <dbReference type="Proteomes" id="UP001228690"/>
    </source>
</evidence>
<gene>
    <name evidence="10" type="ORF">P0082_11880</name>
</gene>
<dbReference type="Pfam" id="PF00768">
    <property type="entry name" value="Peptidase_S11"/>
    <property type="match status" value="2"/>
</dbReference>
<evidence type="ECO:0000256" key="4">
    <source>
        <dbReference type="ARBA" id="ARBA00022960"/>
    </source>
</evidence>
<dbReference type="Proteomes" id="UP001228690">
    <property type="component" value="Chromosome"/>
</dbReference>
<feature type="region of interest" description="Disordered" evidence="8">
    <location>
        <begin position="61"/>
        <end position="83"/>
    </location>
</feature>
<evidence type="ECO:0000259" key="9">
    <source>
        <dbReference type="Pfam" id="PF00768"/>
    </source>
</evidence>
<keyword evidence="3 10" id="KW-0378">Hydrolase</keyword>
<dbReference type="GO" id="GO:0016787">
    <property type="term" value="F:hydrolase activity"/>
    <property type="evidence" value="ECO:0007669"/>
    <property type="project" value="UniProtKB-KW"/>
</dbReference>